<feature type="transmembrane region" description="Helical" evidence="2">
    <location>
        <begin position="525"/>
        <end position="545"/>
    </location>
</feature>
<keyword evidence="4" id="KW-0808">Transferase</keyword>
<sequence length="549" mass="63233">MPNILPARSSQWQRITYSPLRRQIQVFSAIASFAIALFWDRWRGNQTSARQRQRARWLVKILLELGPTFIKIGQSLSTRSDILPAEYIEALEELQDRVPAFSTEQAISIIEAELGSSVRALFRQFDPLPLAAASLGQVHRAMLHTQEEVIVKVQRPGLRSLFDVDARAIYRAIQILERVFAWTRKYELMTIYDEFFRILYQEIDYKQEALNAERFRDNFAEDEQIIVPKIYWRYTTHQILTAEYLPGIKIDNREALIACGLDPRQINQIGICCYLKQLLLDGFFQADPHPGNLAVSTEGKLIFYDFGMMGEIQSLAKDSMIRNFFAVLRKDTDEVIDTLVQMGLIEPMADMTPVRRLIEFLLDRFTERPVNFREFTLIQDELYTMFEQQPFRLPAEMTFVLKALTTLDGIARALDPEYNLVASSQPFIREVTTAQGGRYAIAEVFRQAKLWVQSPFQQPRTSDLWFQGLEERLQAGTLELPVRAVESDRRLQSLTRAVRQLLYLCGAGFTLVAGSILLVGQYVGLAIAVFWASGLFGLLLLRSFFRYMS</sequence>
<accession>A0ABT7C1N9</accession>
<dbReference type="GO" id="GO:0016301">
    <property type="term" value="F:kinase activity"/>
    <property type="evidence" value="ECO:0007669"/>
    <property type="project" value="UniProtKB-KW"/>
</dbReference>
<dbReference type="RefSeq" id="WP_283760013.1">
    <property type="nucleotide sequence ID" value="NZ_JAQOSQ010000032.1"/>
</dbReference>
<keyword evidence="2" id="KW-1133">Transmembrane helix</keyword>
<dbReference type="InterPro" id="IPR004147">
    <property type="entry name" value="ABC1_dom"/>
</dbReference>
<dbReference type="PANTHER" id="PTHR10566:SF113">
    <property type="entry name" value="PROTEIN ACTIVITY OF BC1 COMPLEX KINASE 7, CHLOROPLASTIC"/>
    <property type="match status" value="1"/>
</dbReference>
<keyword evidence="4" id="KW-0418">Kinase</keyword>
<evidence type="ECO:0000256" key="2">
    <source>
        <dbReference type="SAM" id="Phobius"/>
    </source>
</evidence>
<evidence type="ECO:0000259" key="3">
    <source>
        <dbReference type="Pfam" id="PF03109"/>
    </source>
</evidence>
<dbReference type="SUPFAM" id="SSF56112">
    <property type="entry name" value="Protein kinase-like (PK-like)"/>
    <property type="match status" value="1"/>
</dbReference>
<name>A0ABT7C1N9_9CYAN</name>
<dbReference type="CDD" id="cd05121">
    <property type="entry name" value="ABC1_ADCK3-like"/>
    <property type="match status" value="1"/>
</dbReference>
<dbReference type="Pfam" id="PF03109">
    <property type="entry name" value="ABC1"/>
    <property type="match status" value="1"/>
</dbReference>
<dbReference type="Proteomes" id="UP001232992">
    <property type="component" value="Unassembled WGS sequence"/>
</dbReference>
<dbReference type="InterPro" id="IPR011009">
    <property type="entry name" value="Kinase-like_dom_sf"/>
</dbReference>
<proteinExistence type="inferred from homology"/>
<reference evidence="4 5" key="1">
    <citation type="submission" date="2023-01" db="EMBL/GenBank/DDBJ databases">
        <title>Novel diversity within Roseofilum (Cyanobacteria; Desertifilaceae) from marine benthic mats with descriptions of four novel species.</title>
        <authorList>
            <person name="Wang Y."/>
            <person name="Berthold D.E."/>
            <person name="Hu J."/>
            <person name="Lefler F.W."/>
            <person name="Laughinghouse H.D. IV."/>
        </authorList>
    </citation>
    <scope>NUCLEOTIDE SEQUENCE [LARGE SCALE GENOMIC DNA]</scope>
    <source>
        <strain evidence="4 5">BLCC-M143</strain>
    </source>
</reference>
<organism evidence="4 5">
    <name type="scientific">Roseofilum casamattae BLCC-M143</name>
    <dbReference type="NCBI Taxonomy" id="3022442"/>
    <lineage>
        <taxon>Bacteria</taxon>
        <taxon>Bacillati</taxon>
        <taxon>Cyanobacteriota</taxon>
        <taxon>Cyanophyceae</taxon>
        <taxon>Desertifilales</taxon>
        <taxon>Desertifilaceae</taxon>
        <taxon>Roseofilum</taxon>
        <taxon>Roseofilum casamattae</taxon>
    </lineage>
</organism>
<keyword evidence="2" id="KW-0812">Transmembrane</keyword>
<keyword evidence="5" id="KW-1185">Reference proteome</keyword>
<comment type="similarity">
    <text evidence="1">Belongs to the protein kinase superfamily. ADCK protein kinase family.</text>
</comment>
<evidence type="ECO:0000256" key="1">
    <source>
        <dbReference type="ARBA" id="ARBA00009670"/>
    </source>
</evidence>
<keyword evidence="2" id="KW-0472">Membrane</keyword>
<gene>
    <name evidence="4" type="ORF">PMH09_19460</name>
</gene>
<evidence type="ECO:0000313" key="4">
    <source>
        <dbReference type="EMBL" id="MDJ1185370.1"/>
    </source>
</evidence>
<evidence type="ECO:0000313" key="5">
    <source>
        <dbReference type="Proteomes" id="UP001232992"/>
    </source>
</evidence>
<feature type="domain" description="ABC1 atypical kinase-like" evidence="3">
    <location>
        <begin position="94"/>
        <end position="337"/>
    </location>
</feature>
<dbReference type="EMBL" id="JAQOSQ010000032">
    <property type="protein sequence ID" value="MDJ1185370.1"/>
    <property type="molecule type" value="Genomic_DNA"/>
</dbReference>
<dbReference type="PANTHER" id="PTHR10566">
    <property type="entry name" value="CHAPERONE-ACTIVITY OF BC1 COMPLEX CABC1 -RELATED"/>
    <property type="match status" value="1"/>
</dbReference>
<comment type="caution">
    <text evidence="4">The sequence shown here is derived from an EMBL/GenBank/DDBJ whole genome shotgun (WGS) entry which is preliminary data.</text>
</comment>
<dbReference type="InterPro" id="IPR050154">
    <property type="entry name" value="UbiB_kinase"/>
</dbReference>
<protein>
    <submittedName>
        <fullName evidence="4">AarF/ABC1/UbiB kinase family protein</fullName>
    </submittedName>
</protein>